<dbReference type="PANTHER" id="PTHR33164">
    <property type="entry name" value="TRANSCRIPTIONAL REGULATOR, MARR FAMILY"/>
    <property type="match status" value="1"/>
</dbReference>
<dbReference type="InterPro" id="IPR036390">
    <property type="entry name" value="WH_DNA-bd_sf"/>
</dbReference>
<reference evidence="3" key="1">
    <citation type="journal article" date="2014" name="Int. J. Syst. Evol. Microbiol.">
        <title>Complete genome sequence of Corynebacterium casei LMG S-19264T (=DSM 44701T), isolated from a smear-ripened cheese.</title>
        <authorList>
            <consortium name="US DOE Joint Genome Institute (JGI-PGF)"/>
            <person name="Walter F."/>
            <person name="Albersmeier A."/>
            <person name="Kalinowski J."/>
            <person name="Ruckert C."/>
        </authorList>
    </citation>
    <scope>NUCLEOTIDE SEQUENCE</scope>
    <source>
        <strain evidence="3">CGMCC 4.7306</strain>
    </source>
</reference>
<protein>
    <recommendedName>
        <fullName evidence="2">HTH marR-type domain-containing protein</fullName>
    </recommendedName>
</protein>
<evidence type="ECO:0000313" key="4">
    <source>
        <dbReference type="Proteomes" id="UP000613840"/>
    </source>
</evidence>
<dbReference type="Gene3D" id="1.10.10.10">
    <property type="entry name" value="Winged helix-like DNA-binding domain superfamily/Winged helix DNA-binding domain"/>
    <property type="match status" value="1"/>
</dbReference>
<dbReference type="SUPFAM" id="SSF46785">
    <property type="entry name" value="Winged helix' DNA-binding domain"/>
    <property type="match status" value="1"/>
</dbReference>
<dbReference type="InterPro" id="IPR036388">
    <property type="entry name" value="WH-like_DNA-bd_sf"/>
</dbReference>
<reference evidence="3" key="2">
    <citation type="submission" date="2020-09" db="EMBL/GenBank/DDBJ databases">
        <authorList>
            <person name="Sun Q."/>
            <person name="Zhou Y."/>
        </authorList>
    </citation>
    <scope>NUCLEOTIDE SEQUENCE</scope>
    <source>
        <strain evidence="3">CGMCC 4.7306</strain>
    </source>
</reference>
<dbReference type="PROSITE" id="PS50995">
    <property type="entry name" value="HTH_MARR_2"/>
    <property type="match status" value="1"/>
</dbReference>
<dbReference type="AlphaFoldDB" id="A0A917W1K3"/>
<comment type="caution">
    <text evidence="3">The sequence shown here is derived from an EMBL/GenBank/DDBJ whole genome shotgun (WGS) entry which is preliminary data.</text>
</comment>
<dbReference type="GO" id="GO:0003700">
    <property type="term" value="F:DNA-binding transcription factor activity"/>
    <property type="evidence" value="ECO:0007669"/>
    <property type="project" value="InterPro"/>
</dbReference>
<dbReference type="Proteomes" id="UP000613840">
    <property type="component" value="Unassembled WGS sequence"/>
</dbReference>
<name>A0A917W1K3_9ACTN</name>
<sequence length="199" mass="21655">MSTEADAPADGATGVDASGSGEPSVAGPPAEPNWLNAEELQVWRAFTLLIARLPTALESQLQRDSGLSFVEYYVLAGLSDAPERTMRMSQLAIFAYAELSRLSHVMTRLERRGLVRREPDRTDGRYTNAILTDEGYALLVRAAPSHVAAARELVVDALDRDQLQQLGAISETIVARIGARLDRETGCRSDCRNDPADPC</sequence>
<dbReference type="Pfam" id="PF12802">
    <property type="entry name" value="MarR_2"/>
    <property type="match status" value="1"/>
</dbReference>
<dbReference type="EMBL" id="BMMZ01000003">
    <property type="protein sequence ID" value="GGL58151.1"/>
    <property type="molecule type" value="Genomic_DNA"/>
</dbReference>
<dbReference type="SMART" id="SM00347">
    <property type="entry name" value="HTH_MARR"/>
    <property type="match status" value="1"/>
</dbReference>
<evidence type="ECO:0000313" key="3">
    <source>
        <dbReference type="EMBL" id="GGL58151.1"/>
    </source>
</evidence>
<gene>
    <name evidence="3" type="ORF">GCM10011575_15650</name>
</gene>
<feature type="domain" description="HTH marR-type" evidence="2">
    <location>
        <begin position="39"/>
        <end position="175"/>
    </location>
</feature>
<dbReference type="InterPro" id="IPR039422">
    <property type="entry name" value="MarR/SlyA-like"/>
</dbReference>
<dbReference type="RefSeq" id="WP_188894634.1">
    <property type="nucleotide sequence ID" value="NZ_BMMZ01000003.1"/>
</dbReference>
<keyword evidence="4" id="KW-1185">Reference proteome</keyword>
<dbReference type="GO" id="GO:0006950">
    <property type="term" value="P:response to stress"/>
    <property type="evidence" value="ECO:0007669"/>
    <property type="project" value="TreeGrafter"/>
</dbReference>
<dbReference type="PANTHER" id="PTHR33164:SF99">
    <property type="entry name" value="MARR FAMILY REGULATORY PROTEIN"/>
    <property type="match status" value="1"/>
</dbReference>
<organism evidence="3 4">
    <name type="scientific">Microlunatus endophyticus</name>
    <dbReference type="NCBI Taxonomy" id="1716077"/>
    <lineage>
        <taxon>Bacteria</taxon>
        <taxon>Bacillati</taxon>
        <taxon>Actinomycetota</taxon>
        <taxon>Actinomycetes</taxon>
        <taxon>Propionibacteriales</taxon>
        <taxon>Propionibacteriaceae</taxon>
        <taxon>Microlunatus</taxon>
    </lineage>
</organism>
<accession>A0A917W1K3</accession>
<feature type="region of interest" description="Disordered" evidence="1">
    <location>
        <begin position="1"/>
        <end position="31"/>
    </location>
</feature>
<evidence type="ECO:0000259" key="2">
    <source>
        <dbReference type="PROSITE" id="PS50995"/>
    </source>
</evidence>
<evidence type="ECO:0000256" key="1">
    <source>
        <dbReference type="SAM" id="MobiDB-lite"/>
    </source>
</evidence>
<dbReference type="InterPro" id="IPR000835">
    <property type="entry name" value="HTH_MarR-typ"/>
</dbReference>
<proteinExistence type="predicted"/>